<feature type="transmembrane region" description="Helical" evidence="9">
    <location>
        <begin position="225"/>
        <end position="247"/>
    </location>
</feature>
<dbReference type="PANTHER" id="PTHR11893:SF36">
    <property type="entry name" value="INNEXIN-5"/>
    <property type="match status" value="1"/>
</dbReference>
<accession>A0A183T6L2</accession>
<evidence type="ECO:0000256" key="8">
    <source>
        <dbReference type="ARBA" id="ARBA00023303"/>
    </source>
</evidence>
<feature type="compositionally biased region" description="Basic and acidic residues" evidence="10">
    <location>
        <begin position="458"/>
        <end position="467"/>
    </location>
</feature>
<dbReference type="GO" id="GO:0005921">
    <property type="term" value="C:gap junction"/>
    <property type="evidence" value="ECO:0007669"/>
    <property type="project" value="UniProtKB-UniRule"/>
</dbReference>
<keyword evidence="8 9" id="KW-0407">Ion channel</keyword>
<keyword evidence="4 9" id="KW-0812">Transmembrane</keyword>
<evidence type="ECO:0000256" key="5">
    <source>
        <dbReference type="ARBA" id="ARBA00022989"/>
    </source>
</evidence>
<evidence type="ECO:0000256" key="6">
    <source>
        <dbReference type="ARBA" id="ARBA00023065"/>
    </source>
</evidence>
<dbReference type="AlphaFoldDB" id="A0A183T6L2"/>
<comment type="function">
    <text evidence="9">Structural component of the gap junctions.</text>
</comment>
<keyword evidence="3" id="KW-1003">Cell membrane</keyword>
<dbReference type="WBParaSite" id="SSLN_0001256501-mRNA-1">
    <property type="protein sequence ID" value="SSLN_0001256501-mRNA-1"/>
    <property type="gene ID" value="SSLN_0001256501"/>
</dbReference>
<keyword evidence="5 9" id="KW-1133">Transmembrane helix</keyword>
<evidence type="ECO:0000256" key="4">
    <source>
        <dbReference type="ARBA" id="ARBA00022692"/>
    </source>
</evidence>
<proteinExistence type="inferred from homology"/>
<dbReference type="PANTHER" id="PTHR11893">
    <property type="entry name" value="INNEXIN"/>
    <property type="match status" value="1"/>
</dbReference>
<dbReference type="GO" id="GO:0034220">
    <property type="term" value="P:monoatomic ion transmembrane transport"/>
    <property type="evidence" value="ECO:0007669"/>
    <property type="project" value="UniProtKB-KW"/>
</dbReference>
<dbReference type="GO" id="GO:0005243">
    <property type="term" value="F:gap junction channel activity"/>
    <property type="evidence" value="ECO:0007669"/>
    <property type="project" value="TreeGrafter"/>
</dbReference>
<keyword evidence="6 9" id="KW-0406">Ion transport</keyword>
<dbReference type="InterPro" id="IPR000990">
    <property type="entry name" value="Innexin"/>
</dbReference>
<evidence type="ECO:0000256" key="1">
    <source>
        <dbReference type="ARBA" id="ARBA00004651"/>
    </source>
</evidence>
<comment type="caution">
    <text evidence="9">Lacks conserved residue(s) required for the propagation of feature annotation.</text>
</comment>
<evidence type="ECO:0000256" key="3">
    <source>
        <dbReference type="ARBA" id="ARBA00022475"/>
    </source>
</evidence>
<comment type="similarity">
    <text evidence="9">Belongs to the pannexin family.</text>
</comment>
<feature type="region of interest" description="Disordered" evidence="10">
    <location>
        <begin position="446"/>
        <end position="474"/>
    </location>
</feature>
<protein>
    <recommendedName>
        <fullName evidence="9">Innexin</fullName>
    </recommendedName>
</protein>
<keyword evidence="7 9" id="KW-0472">Membrane</keyword>
<dbReference type="PROSITE" id="PS51013">
    <property type="entry name" value="PANNEXIN"/>
    <property type="match status" value="1"/>
</dbReference>
<dbReference type="GO" id="GO:0005886">
    <property type="term" value="C:plasma membrane"/>
    <property type="evidence" value="ECO:0007669"/>
    <property type="project" value="UniProtKB-SubCell"/>
</dbReference>
<reference evidence="11 12" key="2">
    <citation type="submission" date="2018-11" db="EMBL/GenBank/DDBJ databases">
        <authorList>
            <consortium name="Pathogen Informatics"/>
        </authorList>
    </citation>
    <scope>NUCLEOTIDE SEQUENCE [LARGE SCALE GENOMIC DNA]</scope>
    <source>
        <strain evidence="11 12">NST_G2</strain>
    </source>
</reference>
<evidence type="ECO:0000256" key="2">
    <source>
        <dbReference type="ARBA" id="ARBA00022448"/>
    </source>
</evidence>
<feature type="transmembrane region" description="Helical" evidence="9">
    <location>
        <begin position="315"/>
        <end position="338"/>
    </location>
</feature>
<dbReference type="OrthoDB" id="5867527at2759"/>
<sequence>MGEEDCFAANKLGTGLLDGFVRYRGYSADPYSSLEDFADRLSHFVSSMIILVLAGVTMTNVYFLRPISCTLPTAPDGHFTVFAESVCWVQGTIGLNIDDPIPNDPTDWDELKERADISFYQWVPFCLSIQAMLFYLPHLIWQALAINSLGDNLECLLTRAKKANQVDDRGARQNLVNACADHLCKLSRQHADNRTNTWSALQHYLTRIPGGRLFIVGKRMGNRIAFLYLLVKLLYLANALGQLFIIMKFLGQRDMNMVTFSQYLFNILKSKREWGGSEFFPRQTLCPVKVPHLGVRNQVYTAVCALPVNMFNEKIYIFLWLWICFVFLVSVLSLLTWLGRLALQRYSRDFLREFLAVSLLAPIRLPGDEYVGDGRGEEELSDPLVNKFLREVVRCDGNFIIRMLRLNAGDVVTGEILARWWKMFMQSEERNRRDLYAKIPDYMPGFKITPDAPPRPESNGEPRTSAERRRKSVV</sequence>
<keyword evidence="2 9" id="KW-0813">Transport</keyword>
<dbReference type="Proteomes" id="UP000275846">
    <property type="component" value="Unassembled WGS sequence"/>
</dbReference>
<dbReference type="PRINTS" id="PR01262">
    <property type="entry name" value="INNEXIN"/>
</dbReference>
<evidence type="ECO:0000256" key="10">
    <source>
        <dbReference type="SAM" id="MobiDB-lite"/>
    </source>
</evidence>
<reference evidence="13" key="1">
    <citation type="submission" date="2016-06" db="UniProtKB">
        <authorList>
            <consortium name="WormBaseParasite"/>
        </authorList>
    </citation>
    <scope>IDENTIFICATION</scope>
</reference>
<comment type="subcellular location">
    <subcellularLocation>
        <location evidence="1 9">Cell membrane</location>
        <topology evidence="1 9">Multi-pass membrane protein</topology>
    </subcellularLocation>
</comment>
<gene>
    <name evidence="9" type="primary">inx</name>
    <name evidence="11" type="ORF">SSLN_LOCUS12110</name>
</gene>
<dbReference type="EMBL" id="UYSU01037032">
    <property type="protein sequence ID" value="VDL98495.1"/>
    <property type="molecule type" value="Genomic_DNA"/>
</dbReference>
<keyword evidence="12" id="KW-1185">Reference proteome</keyword>
<name>A0A183T6L2_SCHSO</name>
<evidence type="ECO:0000256" key="7">
    <source>
        <dbReference type="ARBA" id="ARBA00023136"/>
    </source>
</evidence>
<organism evidence="13">
    <name type="scientific">Schistocephalus solidus</name>
    <name type="common">Tapeworm</name>
    <dbReference type="NCBI Taxonomy" id="70667"/>
    <lineage>
        <taxon>Eukaryota</taxon>
        <taxon>Metazoa</taxon>
        <taxon>Spiralia</taxon>
        <taxon>Lophotrochozoa</taxon>
        <taxon>Platyhelminthes</taxon>
        <taxon>Cestoda</taxon>
        <taxon>Eucestoda</taxon>
        <taxon>Diphyllobothriidea</taxon>
        <taxon>Diphyllobothriidae</taxon>
        <taxon>Schistocephalus</taxon>
    </lineage>
</organism>
<evidence type="ECO:0000313" key="11">
    <source>
        <dbReference type="EMBL" id="VDL98495.1"/>
    </source>
</evidence>
<feature type="transmembrane region" description="Helical" evidence="9">
    <location>
        <begin position="41"/>
        <end position="63"/>
    </location>
</feature>
<evidence type="ECO:0000313" key="13">
    <source>
        <dbReference type="WBParaSite" id="SSLN_0001256501-mRNA-1"/>
    </source>
</evidence>
<evidence type="ECO:0000313" key="12">
    <source>
        <dbReference type="Proteomes" id="UP000275846"/>
    </source>
</evidence>
<dbReference type="Pfam" id="PF00876">
    <property type="entry name" value="Innexin"/>
    <property type="match status" value="1"/>
</dbReference>
<evidence type="ECO:0000256" key="9">
    <source>
        <dbReference type="RuleBase" id="RU010713"/>
    </source>
</evidence>